<reference evidence="2 3" key="1">
    <citation type="journal article" date="2020" name="bioRxiv">
        <title>Whole genome comparisons of ergot fungi reveals the divergence and evolution of species within the genus Claviceps are the result of varying mechanisms driving genome evolution and host range expansion.</title>
        <authorList>
            <person name="Wyka S.A."/>
            <person name="Mondo S.J."/>
            <person name="Liu M."/>
            <person name="Dettman J."/>
            <person name="Nalam V."/>
            <person name="Broders K.D."/>
        </authorList>
    </citation>
    <scope>NUCLEOTIDE SEQUENCE [LARGE SCALE GENOMIC DNA]</scope>
    <source>
        <strain evidence="2 3">Clav52</strain>
    </source>
</reference>
<sequence>MDPGLGQSSAASPAGCSTTKEHNAPVPERTRDTSADKTMIVAQLMAEQRIERGYKNDAKVRRPRLTLKSEAVPGGQLSGEPEAQTVAGVEAVVLRCLQLVQRG</sequence>
<dbReference type="Proteomes" id="UP000707071">
    <property type="component" value="Unassembled WGS sequence"/>
</dbReference>
<gene>
    <name evidence="2" type="ORF">E4U09_005995</name>
</gene>
<evidence type="ECO:0000313" key="2">
    <source>
        <dbReference type="EMBL" id="KAG6287704.1"/>
    </source>
</evidence>
<dbReference type="EMBL" id="SRRH01000525">
    <property type="protein sequence ID" value="KAG6287704.1"/>
    <property type="molecule type" value="Genomic_DNA"/>
</dbReference>
<accession>A0A9P7QBG5</accession>
<feature type="compositionally biased region" description="Basic and acidic residues" evidence="1">
    <location>
        <begin position="19"/>
        <end position="35"/>
    </location>
</feature>
<keyword evidence="3" id="KW-1185">Reference proteome</keyword>
<feature type="compositionally biased region" description="Polar residues" evidence="1">
    <location>
        <begin position="1"/>
        <end position="18"/>
    </location>
</feature>
<comment type="caution">
    <text evidence="2">The sequence shown here is derived from an EMBL/GenBank/DDBJ whole genome shotgun (WGS) entry which is preliminary data.</text>
</comment>
<name>A0A9P7QBG5_9HYPO</name>
<organism evidence="2 3">
    <name type="scientific">Claviceps aff. purpurea</name>
    <dbReference type="NCBI Taxonomy" id="1967640"/>
    <lineage>
        <taxon>Eukaryota</taxon>
        <taxon>Fungi</taxon>
        <taxon>Dikarya</taxon>
        <taxon>Ascomycota</taxon>
        <taxon>Pezizomycotina</taxon>
        <taxon>Sordariomycetes</taxon>
        <taxon>Hypocreomycetidae</taxon>
        <taxon>Hypocreales</taxon>
        <taxon>Clavicipitaceae</taxon>
        <taxon>Claviceps</taxon>
    </lineage>
</organism>
<evidence type="ECO:0000256" key="1">
    <source>
        <dbReference type="SAM" id="MobiDB-lite"/>
    </source>
</evidence>
<proteinExistence type="predicted"/>
<dbReference type="AlphaFoldDB" id="A0A9P7QBG5"/>
<protein>
    <submittedName>
        <fullName evidence="2">Uncharacterized protein</fullName>
    </submittedName>
</protein>
<evidence type="ECO:0000313" key="3">
    <source>
        <dbReference type="Proteomes" id="UP000707071"/>
    </source>
</evidence>
<feature type="region of interest" description="Disordered" evidence="1">
    <location>
        <begin position="1"/>
        <end position="37"/>
    </location>
</feature>